<protein>
    <recommendedName>
        <fullName evidence="1">F-box domain-containing protein</fullName>
    </recommendedName>
</protein>
<sequence>FGLPVVFLRDLMKTMEIKDRLRLRLTCRSFEKLVAETHAGSFNHFAILKSPSKKTFKFLGDADFNDFEVNEDGFRQCL</sequence>
<evidence type="ECO:0000313" key="3">
    <source>
        <dbReference type="Proteomes" id="UP001328107"/>
    </source>
</evidence>
<feature type="non-terminal residue" evidence="2">
    <location>
        <position position="1"/>
    </location>
</feature>
<accession>A0AAN5I4A9</accession>
<feature type="non-terminal residue" evidence="2">
    <location>
        <position position="78"/>
    </location>
</feature>
<dbReference type="EMBL" id="BTRK01000005">
    <property type="protein sequence ID" value="GMR51029.1"/>
    <property type="molecule type" value="Genomic_DNA"/>
</dbReference>
<name>A0AAN5I4A9_9BILA</name>
<dbReference type="PROSITE" id="PS50181">
    <property type="entry name" value="FBOX"/>
    <property type="match status" value="1"/>
</dbReference>
<comment type="caution">
    <text evidence="2">The sequence shown here is derived from an EMBL/GenBank/DDBJ whole genome shotgun (WGS) entry which is preliminary data.</text>
</comment>
<evidence type="ECO:0000313" key="2">
    <source>
        <dbReference type="EMBL" id="GMR51029.1"/>
    </source>
</evidence>
<reference evidence="3" key="1">
    <citation type="submission" date="2022-10" db="EMBL/GenBank/DDBJ databases">
        <title>Genome assembly of Pristionchus species.</title>
        <authorList>
            <person name="Yoshida K."/>
            <person name="Sommer R.J."/>
        </authorList>
    </citation>
    <scope>NUCLEOTIDE SEQUENCE [LARGE SCALE GENOMIC DNA]</scope>
    <source>
        <strain evidence="3">RS5460</strain>
    </source>
</reference>
<gene>
    <name evidence="2" type="ORF">PMAYCL1PPCAC_21224</name>
</gene>
<keyword evidence="3" id="KW-1185">Reference proteome</keyword>
<organism evidence="2 3">
    <name type="scientific">Pristionchus mayeri</name>
    <dbReference type="NCBI Taxonomy" id="1317129"/>
    <lineage>
        <taxon>Eukaryota</taxon>
        <taxon>Metazoa</taxon>
        <taxon>Ecdysozoa</taxon>
        <taxon>Nematoda</taxon>
        <taxon>Chromadorea</taxon>
        <taxon>Rhabditida</taxon>
        <taxon>Rhabditina</taxon>
        <taxon>Diplogasteromorpha</taxon>
        <taxon>Diplogasteroidea</taxon>
        <taxon>Neodiplogasteridae</taxon>
        <taxon>Pristionchus</taxon>
    </lineage>
</organism>
<dbReference type="AlphaFoldDB" id="A0AAN5I4A9"/>
<proteinExistence type="predicted"/>
<evidence type="ECO:0000259" key="1">
    <source>
        <dbReference type="PROSITE" id="PS50181"/>
    </source>
</evidence>
<feature type="domain" description="F-box" evidence="1">
    <location>
        <begin position="1"/>
        <end position="45"/>
    </location>
</feature>
<dbReference type="Proteomes" id="UP001328107">
    <property type="component" value="Unassembled WGS sequence"/>
</dbReference>
<dbReference type="Pfam" id="PF00646">
    <property type="entry name" value="F-box"/>
    <property type="match status" value="1"/>
</dbReference>
<dbReference type="InterPro" id="IPR001810">
    <property type="entry name" value="F-box_dom"/>
</dbReference>